<protein>
    <recommendedName>
        <fullName evidence="3">Auto-transporter adhesin head GIN domain-containing protein</fullName>
    </recommendedName>
</protein>
<evidence type="ECO:0000313" key="1">
    <source>
        <dbReference type="EMBL" id="MDY7233073.1"/>
    </source>
</evidence>
<name>A0ABU5HHX9_9BACT</name>
<dbReference type="Proteomes" id="UP001291309">
    <property type="component" value="Unassembled WGS sequence"/>
</dbReference>
<proteinExistence type="predicted"/>
<organism evidence="1 2">
    <name type="scientific">Hyalangium rubrum</name>
    <dbReference type="NCBI Taxonomy" id="3103134"/>
    <lineage>
        <taxon>Bacteria</taxon>
        <taxon>Pseudomonadati</taxon>
        <taxon>Myxococcota</taxon>
        <taxon>Myxococcia</taxon>
        <taxon>Myxococcales</taxon>
        <taxon>Cystobacterineae</taxon>
        <taxon>Archangiaceae</taxon>
        <taxon>Hyalangium</taxon>
    </lineage>
</organism>
<keyword evidence="2" id="KW-1185">Reference proteome</keyword>
<comment type="caution">
    <text evidence="1">The sequence shown here is derived from an EMBL/GenBank/DDBJ whole genome shotgun (WGS) entry which is preliminary data.</text>
</comment>
<reference evidence="1 2" key="1">
    <citation type="submission" date="2023-12" db="EMBL/GenBank/DDBJ databases">
        <title>the genome sequence of Hyalangium sp. s54d21.</title>
        <authorList>
            <person name="Zhang X."/>
        </authorList>
    </citation>
    <scope>NUCLEOTIDE SEQUENCE [LARGE SCALE GENOMIC DNA]</scope>
    <source>
        <strain evidence="2">s54d21</strain>
    </source>
</reference>
<evidence type="ECO:0000313" key="2">
    <source>
        <dbReference type="Proteomes" id="UP001291309"/>
    </source>
</evidence>
<accession>A0ABU5HHX9</accession>
<gene>
    <name evidence="1" type="ORF">SYV04_42190</name>
</gene>
<sequence length="199" mass="20390">MGTLVCKIELDKQKGITVTVENADGKITQTVTMDGTTMTLKVAGESDTSTVVQKADSIAVTCKTYTLDAETITLTSTKASKWTSQDTLEVTSTKDMTFTSSAKLTQSATQDAKLSSSANVNVEATSNLTMKGMAAAMSATAGEAKVDGLTLKLSGQSQAEMAAAIAKVTAQGQLSLESSGLANLKGSMTTVGGSLVKLG</sequence>
<dbReference type="EMBL" id="JAXIVS010000027">
    <property type="protein sequence ID" value="MDY7233073.1"/>
    <property type="molecule type" value="Genomic_DNA"/>
</dbReference>
<dbReference type="RefSeq" id="WP_321551785.1">
    <property type="nucleotide sequence ID" value="NZ_JAXIVS010000027.1"/>
</dbReference>
<evidence type="ECO:0008006" key="3">
    <source>
        <dbReference type="Google" id="ProtNLM"/>
    </source>
</evidence>